<keyword evidence="3" id="KW-1185">Reference proteome</keyword>
<evidence type="ECO:0000313" key="3">
    <source>
        <dbReference type="Proteomes" id="UP001234989"/>
    </source>
</evidence>
<organism evidence="2 3">
    <name type="scientific">Solanum verrucosum</name>
    <dbReference type="NCBI Taxonomy" id="315347"/>
    <lineage>
        <taxon>Eukaryota</taxon>
        <taxon>Viridiplantae</taxon>
        <taxon>Streptophyta</taxon>
        <taxon>Embryophyta</taxon>
        <taxon>Tracheophyta</taxon>
        <taxon>Spermatophyta</taxon>
        <taxon>Magnoliopsida</taxon>
        <taxon>eudicotyledons</taxon>
        <taxon>Gunneridae</taxon>
        <taxon>Pentapetalae</taxon>
        <taxon>asterids</taxon>
        <taxon>lamiids</taxon>
        <taxon>Solanales</taxon>
        <taxon>Solanaceae</taxon>
        <taxon>Solanoideae</taxon>
        <taxon>Solaneae</taxon>
        <taxon>Solanum</taxon>
    </lineage>
</organism>
<gene>
    <name evidence="2" type="ORF">MTR67_037398</name>
</gene>
<evidence type="ECO:0000313" key="2">
    <source>
        <dbReference type="EMBL" id="WMV44013.1"/>
    </source>
</evidence>
<dbReference type="InterPro" id="IPR001810">
    <property type="entry name" value="F-box_dom"/>
</dbReference>
<dbReference type="EMBL" id="CP133619">
    <property type="protein sequence ID" value="WMV44013.1"/>
    <property type="molecule type" value="Genomic_DNA"/>
</dbReference>
<sequence>MANWAFMSNDLIVQIANRVKVIEDFVVFRVVCTSWRIATNKDDFNVFLPQVPLLMPVGNDNDFQEFYSLSKKKVLRLFLPEVRA</sequence>
<accession>A0AAF0ZNE9</accession>
<reference evidence="2" key="1">
    <citation type="submission" date="2023-08" db="EMBL/GenBank/DDBJ databases">
        <title>A de novo genome assembly of Solanum verrucosum Schlechtendal, a Mexican diploid species geographically isolated from the other diploid A-genome species in potato relatives.</title>
        <authorList>
            <person name="Hosaka K."/>
        </authorList>
    </citation>
    <scope>NUCLEOTIDE SEQUENCE</scope>
    <source>
        <tissue evidence="2">Young leaves</tissue>
    </source>
</reference>
<feature type="domain" description="F-box" evidence="1">
    <location>
        <begin position="7"/>
        <end position="45"/>
    </location>
</feature>
<dbReference type="Pfam" id="PF00646">
    <property type="entry name" value="F-box"/>
    <property type="match status" value="1"/>
</dbReference>
<dbReference type="AlphaFoldDB" id="A0AAF0ZNE9"/>
<name>A0AAF0ZNE9_SOLVR</name>
<dbReference type="Proteomes" id="UP001234989">
    <property type="component" value="Chromosome 8"/>
</dbReference>
<proteinExistence type="predicted"/>
<evidence type="ECO:0000259" key="1">
    <source>
        <dbReference type="Pfam" id="PF00646"/>
    </source>
</evidence>
<protein>
    <recommendedName>
        <fullName evidence="1">F-box domain-containing protein</fullName>
    </recommendedName>
</protein>